<evidence type="ECO:0000256" key="1">
    <source>
        <dbReference type="ARBA" id="ARBA00004141"/>
    </source>
</evidence>
<feature type="transmembrane region" description="Helical" evidence="6">
    <location>
        <begin position="223"/>
        <end position="245"/>
    </location>
</feature>
<evidence type="ECO:0000256" key="6">
    <source>
        <dbReference type="SAM" id="Phobius"/>
    </source>
</evidence>
<feature type="transmembrane region" description="Helical" evidence="6">
    <location>
        <begin position="106"/>
        <end position="124"/>
    </location>
</feature>
<feature type="transmembrane region" description="Helical" evidence="6">
    <location>
        <begin position="136"/>
        <end position="154"/>
    </location>
</feature>
<dbReference type="InterPro" id="IPR037185">
    <property type="entry name" value="EmrE-like"/>
</dbReference>
<dbReference type="RefSeq" id="WP_188490929.1">
    <property type="nucleotide sequence ID" value="NZ_BMCS01000002.1"/>
</dbReference>
<protein>
    <submittedName>
        <fullName evidence="8">Membrane protein</fullName>
    </submittedName>
</protein>
<dbReference type="SUPFAM" id="SSF103481">
    <property type="entry name" value="Multidrug resistance efflux transporter EmrE"/>
    <property type="match status" value="2"/>
</dbReference>
<comment type="caution">
    <text evidence="8">The sequence shown here is derived from an EMBL/GenBank/DDBJ whole genome shotgun (WGS) entry which is preliminary data.</text>
</comment>
<dbReference type="Proteomes" id="UP000632454">
    <property type="component" value="Unassembled WGS sequence"/>
</dbReference>
<feature type="domain" description="EamA" evidence="7">
    <location>
        <begin position="163"/>
        <end position="293"/>
    </location>
</feature>
<comment type="similarity">
    <text evidence="2">Belongs to the EamA transporter family.</text>
</comment>
<evidence type="ECO:0000256" key="2">
    <source>
        <dbReference type="ARBA" id="ARBA00007362"/>
    </source>
</evidence>
<comment type="subcellular location">
    <subcellularLocation>
        <location evidence="1">Membrane</location>
        <topology evidence="1">Multi-pass membrane protein</topology>
    </subcellularLocation>
</comment>
<dbReference type="InterPro" id="IPR050638">
    <property type="entry name" value="AA-Vitamin_Transporters"/>
</dbReference>
<name>A0ABQ1V0Y2_9NOCA</name>
<evidence type="ECO:0000313" key="8">
    <source>
        <dbReference type="EMBL" id="GGF33703.1"/>
    </source>
</evidence>
<dbReference type="Pfam" id="PF00892">
    <property type="entry name" value="EamA"/>
    <property type="match status" value="2"/>
</dbReference>
<evidence type="ECO:0000313" key="9">
    <source>
        <dbReference type="Proteomes" id="UP000632454"/>
    </source>
</evidence>
<proteinExistence type="inferred from homology"/>
<feature type="transmembrane region" description="Helical" evidence="6">
    <location>
        <begin position="265"/>
        <end position="298"/>
    </location>
</feature>
<gene>
    <name evidence="8" type="ORF">GCM10007298_31880</name>
</gene>
<dbReference type="PANTHER" id="PTHR32322">
    <property type="entry name" value="INNER MEMBRANE TRANSPORTER"/>
    <property type="match status" value="1"/>
</dbReference>
<keyword evidence="3 6" id="KW-0812">Transmembrane</keyword>
<feature type="transmembrane region" description="Helical" evidence="6">
    <location>
        <begin position="21"/>
        <end position="42"/>
    </location>
</feature>
<evidence type="ECO:0000256" key="4">
    <source>
        <dbReference type="ARBA" id="ARBA00022989"/>
    </source>
</evidence>
<dbReference type="EMBL" id="BMCS01000002">
    <property type="protein sequence ID" value="GGF33703.1"/>
    <property type="molecule type" value="Genomic_DNA"/>
</dbReference>
<keyword evidence="4 6" id="KW-1133">Transmembrane helix</keyword>
<evidence type="ECO:0000259" key="7">
    <source>
        <dbReference type="Pfam" id="PF00892"/>
    </source>
</evidence>
<feature type="transmembrane region" description="Helical" evidence="6">
    <location>
        <begin position="48"/>
        <end position="69"/>
    </location>
</feature>
<feature type="transmembrane region" description="Helical" evidence="6">
    <location>
        <begin position="197"/>
        <end position="217"/>
    </location>
</feature>
<evidence type="ECO:0000256" key="5">
    <source>
        <dbReference type="ARBA" id="ARBA00023136"/>
    </source>
</evidence>
<accession>A0ABQ1V0Y2</accession>
<dbReference type="PANTHER" id="PTHR32322:SF2">
    <property type="entry name" value="EAMA DOMAIN-CONTAINING PROTEIN"/>
    <property type="match status" value="1"/>
</dbReference>
<organism evidence="8 9">
    <name type="scientific">Williamsia phyllosphaerae</name>
    <dbReference type="NCBI Taxonomy" id="885042"/>
    <lineage>
        <taxon>Bacteria</taxon>
        <taxon>Bacillati</taxon>
        <taxon>Actinomycetota</taxon>
        <taxon>Actinomycetes</taxon>
        <taxon>Mycobacteriales</taxon>
        <taxon>Nocardiaceae</taxon>
        <taxon>Williamsia</taxon>
    </lineage>
</organism>
<sequence>MSSNDSAFVRSATPLSTRSGVWFGFLGVLAFSFTVPFTRVAVGALDPLFVGTARAVVAGVLAMIALAVCRVRFPSRSQVTRLVVVAIGIVVGFPVLTSLALTTTTAAHSAVIIGLLPAITAATVVMRTGERPGRRFWLFSVAGACAVIGYSFIAHGSLGSPSIGDLYLVGAVLLGALGYSEGGLLARELGAWQTVSWALVVAFPVMSVATVVVAVLAPPHASAAQWSAFAYLGVVSMFLGFFAWYRGLAIGPMTTVSQTQLIQPVLTLIWSALLIGEAITAPLVIGGVVIVGCAWGAVRSRMSSAATAAVATPAVTGSASPEVPRGTPVPLR</sequence>
<reference evidence="9" key="1">
    <citation type="journal article" date="2019" name="Int. J. Syst. Evol. Microbiol.">
        <title>The Global Catalogue of Microorganisms (GCM) 10K type strain sequencing project: providing services to taxonomists for standard genome sequencing and annotation.</title>
        <authorList>
            <consortium name="The Broad Institute Genomics Platform"/>
            <consortium name="The Broad Institute Genome Sequencing Center for Infectious Disease"/>
            <person name="Wu L."/>
            <person name="Ma J."/>
        </authorList>
    </citation>
    <scope>NUCLEOTIDE SEQUENCE [LARGE SCALE GENOMIC DNA]</scope>
    <source>
        <strain evidence="9">CCM 7855</strain>
    </source>
</reference>
<evidence type="ECO:0000256" key="3">
    <source>
        <dbReference type="ARBA" id="ARBA00022692"/>
    </source>
</evidence>
<keyword evidence="9" id="KW-1185">Reference proteome</keyword>
<dbReference type="InterPro" id="IPR000620">
    <property type="entry name" value="EamA_dom"/>
</dbReference>
<keyword evidence="5 6" id="KW-0472">Membrane</keyword>
<feature type="transmembrane region" description="Helical" evidence="6">
    <location>
        <begin position="81"/>
        <end position="100"/>
    </location>
</feature>
<feature type="domain" description="EamA" evidence="7">
    <location>
        <begin position="19"/>
        <end position="150"/>
    </location>
</feature>